<organism evidence="2 3">
    <name type="scientific">Riccia fluitans</name>
    <dbReference type="NCBI Taxonomy" id="41844"/>
    <lineage>
        <taxon>Eukaryota</taxon>
        <taxon>Viridiplantae</taxon>
        <taxon>Streptophyta</taxon>
        <taxon>Embryophyta</taxon>
        <taxon>Marchantiophyta</taxon>
        <taxon>Marchantiopsida</taxon>
        <taxon>Marchantiidae</taxon>
        <taxon>Marchantiales</taxon>
        <taxon>Ricciaceae</taxon>
        <taxon>Riccia</taxon>
    </lineage>
</organism>
<keyword evidence="3" id="KW-1185">Reference proteome</keyword>
<sequence length="92" mass="10490">MALRFEFQYTVVADGMDVLSGETQDVSSHPKNSQYCCASGDFEEAALLLSGLRALLSLRKRRERDRKRDRKREKRTNEGPQMNPRLPSTAAM</sequence>
<evidence type="ECO:0000256" key="1">
    <source>
        <dbReference type="SAM" id="MobiDB-lite"/>
    </source>
</evidence>
<dbReference type="EMBL" id="JBHFFA010000003">
    <property type="protein sequence ID" value="KAL2634048.1"/>
    <property type="molecule type" value="Genomic_DNA"/>
</dbReference>
<feature type="region of interest" description="Disordered" evidence="1">
    <location>
        <begin position="59"/>
        <end position="92"/>
    </location>
</feature>
<feature type="compositionally biased region" description="Basic residues" evidence="1">
    <location>
        <begin position="59"/>
        <end position="74"/>
    </location>
</feature>
<protein>
    <submittedName>
        <fullName evidence="2">Uncharacterized protein</fullName>
    </submittedName>
</protein>
<evidence type="ECO:0000313" key="2">
    <source>
        <dbReference type="EMBL" id="KAL2634048.1"/>
    </source>
</evidence>
<dbReference type="AlphaFoldDB" id="A0ABD1YTN3"/>
<reference evidence="2 3" key="1">
    <citation type="submission" date="2024-09" db="EMBL/GenBank/DDBJ databases">
        <title>Chromosome-scale assembly of Riccia fluitans.</title>
        <authorList>
            <person name="Paukszto L."/>
            <person name="Sawicki J."/>
            <person name="Karawczyk K."/>
            <person name="Piernik-Szablinska J."/>
            <person name="Szczecinska M."/>
            <person name="Mazdziarz M."/>
        </authorList>
    </citation>
    <scope>NUCLEOTIDE SEQUENCE [LARGE SCALE GENOMIC DNA]</scope>
    <source>
        <strain evidence="2">Rf_01</strain>
        <tissue evidence="2">Aerial parts of the thallus</tissue>
    </source>
</reference>
<evidence type="ECO:0000313" key="3">
    <source>
        <dbReference type="Proteomes" id="UP001605036"/>
    </source>
</evidence>
<name>A0ABD1YTN3_9MARC</name>
<gene>
    <name evidence="2" type="ORF">R1flu_005527</name>
</gene>
<proteinExistence type="predicted"/>
<comment type="caution">
    <text evidence="2">The sequence shown here is derived from an EMBL/GenBank/DDBJ whole genome shotgun (WGS) entry which is preliminary data.</text>
</comment>
<dbReference type="Proteomes" id="UP001605036">
    <property type="component" value="Unassembled WGS sequence"/>
</dbReference>
<accession>A0ABD1YTN3</accession>